<keyword evidence="1" id="KW-0732">Signal</keyword>
<protein>
    <submittedName>
        <fullName evidence="2">TraB/GumN family protein</fullName>
    </submittedName>
</protein>
<accession>A0A422QSW4</accession>
<proteinExistence type="predicted"/>
<feature type="signal peptide" evidence="1">
    <location>
        <begin position="1"/>
        <end position="18"/>
    </location>
</feature>
<dbReference type="InterPro" id="IPR047111">
    <property type="entry name" value="YbaP-like"/>
</dbReference>
<feature type="chain" id="PRO_5019470212" evidence="1">
    <location>
        <begin position="19"/>
        <end position="336"/>
    </location>
</feature>
<organism evidence="2 3">
    <name type="scientific">Paracoccus methylarcula</name>
    <dbReference type="NCBI Taxonomy" id="72022"/>
    <lineage>
        <taxon>Bacteria</taxon>
        <taxon>Pseudomonadati</taxon>
        <taxon>Pseudomonadota</taxon>
        <taxon>Alphaproteobacteria</taxon>
        <taxon>Rhodobacterales</taxon>
        <taxon>Paracoccaceae</taxon>
        <taxon>Paracoccus</taxon>
    </lineage>
</organism>
<reference evidence="2" key="1">
    <citation type="submission" date="2018-05" db="EMBL/GenBank/DDBJ databases">
        <title>Reclassification of Methylarcula marina and Methylarcula terricola as Paracoccus methylarcula sp.nov., comb.nov. and Paracoccus terricola comb.nov.</title>
        <authorList>
            <person name="Shmareva M.N."/>
            <person name="Doronina N.V."/>
            <person name="Vasilenko O.V."/>
            <person name="Tarlachkov S.V."/>
            <person name="Trotsenko Y.A."/>
        </authorList>
    </citation>
    <scope>NUCLEOTIDE SEQUENCE [LARGE SCALE GENOMIC DNA]</scope>
    <source>
        <strain evidence="2">VKM B-2159</strain>
    </source>
</reference>
<gene>
    <name evidence="2" type="ORF">A7A09_019085</name>
</gene>
<name>A0A422QSW4_9RHOB</name>
<dbReference type="InterPro" id="IPR002816">
    <property type="entry name" value="TraB/PrgY/GumN_fam"/>
</dbReference>
<dbReference type="OrthoDB" id="9806326at2"/>
<dbReference type="PANTHER" id="PTHR40590">
    <property type="entry name" value="CYTOPLASMIC PROTEIN-RELATED"/>
    <property type="match status" value="1"/>
</dbReference>
<dbReference type="Pfam" id="PF01963">
    <property type="entry name" value="TraB_PrgY_gumN"/>
    <property type="match status" value="1"/>
</dbReference>
<dbReference type="PROSITE" id="PS51257">
    <property type="entry name" value="PROKAR_LIPOPROTEIN"/>
    <property type="match status" value="1"/>
</dbReference>
<evidence type="ECO:0000313" key="3">
    <source>
        <dbReference type="Proteomes" id="UP000238137"/>
    </source>
</evidence>
<keyword evidence="3" id="KW-1185">Reference proteome</keyword>
<dbReference type="EMBL" id="PXNQ02000014">
    <property type="protein sequence ID" value="RNF33084.1"/>
    <property type="molecule type" value="Genomic_DNA"/>
</dbReference>
<comment type="caution">
    <text evidence="2">The sequence shown here is derived from an EMBL/GenBank/DDBJ whole genome shotgun (WGS) entry which is preliminary data.</text>
</comment>
<dbReference type="CDD" id="cd14789">
    <property type="entry name" value="Tiki"/>
    <property type="match status" value="1"/>
</dbReference>
<dbReference type="AlphaFoldDB" id="A0A422QSW4"/>
<dbReference type="RefSeq" id="WP_106692872.1">
    <property type="nucleotide sequence ID" value="NZ_PXNQ02000014.1"/>
</dbReference>
<dbReference type="PANTHER" id="PTHR40590:SF1">
    <property type="entry name" value="CYTOPLASMIC PROTEIN"/>
    <property type="match status" value="1"/>
</dbReference>
<dbReference type="Proteomes" id="UP000238137">
    <property type="component" value="Unassembled WGS sequence"/>
</dbReference>
<evidence type="ECO:0000256" key="1">
    <source>
        <dbReference type="SAM" id="SignalP"/>
    </source>
</evidence>
<evidence type="ECO:0000313" key="2">
    <source>
        <dbReference type="EMBL" id="RNF33084.1"/>
    </source>
</evidence>
<sequence>MRVLLAGLFALWAGAAGAMSCEGRNLIEALPKDRQDRLDAAVAETPYHSGILWRATKGRAWITLVGTYHFPDPRHQHMLERLAKPLDEAAALYVEAGPREEARLTRALTEDPSLMVNEDGPTLPERLTRAEWETLSEAMAERGLPAAVTAKLRPWYVAMMIGVSPCVLQGAAQTGEIQGLDHLLMDKAEEMELPIRALEPWDTVFTLFSGMTAEEEENMIRSALPAAIYADDYAVTLTDAYFAGDIWAIWEFGRFDAYENSGLDKAEVDEQFTFAQTRLMDRRNQSWIERLTGGAEAAAQEGKGVVAGFGALHLPGERGVLRLLENRGWRIERLDG</sequence>